<organism evidence="1 2">
    <name type="scientific">Saccharibacillus endophyticus</name>
    <dbReference type="NCBI Taxonomy" id="2060666"/>
    <lineage>
        <taxon>Bacteria</taxon>
        <taxon>Bacillati</taxon>
        <taxon>Bacillota</taxon>
        <taxon>Bacilli</taxon>
        <taxon>Bacillales</taxon>
        <taxon>Paenibacillaceae</taxon>
        <taxon>Saccharibacillus</taxon>
    </lineage>
</organism>
<sequence>MQPSTSRVNLTLDDYLVLLNVAVQAGDKKWQKEITRKLERIARFEAAKA</sequence>
<dbReference type="RefSeq" id="WP_169833762.1">
    <property type="nucleotide sequence ID" value="NZ_BMDD01000004.1"/>
</dbReference>
<evidence type="ECO:0000313" key="2">
    <source>
        <dbReference type="Proteomes" id="UP000605427"/>
    </source>
</evidence>
<dbReference type="Proteomes" id="UP000605427">
    <property type="component" value="Unassembled WGS sequence"/>
</dbReference>
<name>A0ABQ2A1F7_9BACL</name>
<comment type="caution">
    <text evidence="1">The sequence shown here is derived from an EMBL/GenBank/DDBJ whole genome shotgun (WGS) entry which is preliminary data.</text>
</comment>
<protein>
    <recommendedName>
        <fullName evidence="3">Sporulation histidine kinase inhibitor Sda</fullName>
    </recommendedName>
</protein>
<evidence type="ECO:0000313" key="1">
    <source>
        <dbReference type="EMBL" id="GGH82674.1"/>
    </source>
</evidence>
<proteinExistence type="predicted"/>
<keyword evidence="2" id="KW-1185">Reference proteome</keyword>
<dbReference type="EMBL" id="BMDD01000004">
    <property type="protein sequence ID" value="GGH82674.1"/>
    <property type="molecule type" value="Genomic_DNA"/>
</dbReference>
<evidence type="ECO:0008006" key="3">
    <source>
        <dbReference type="Google" id="ProtNLM"/>
    </source>
</evidence>
<accession>A0ABQ2A1F7</accession>
<reference evidence="2" key="1">
    <citation type="journal article" date="2019" name="Int. J. Syst. Evol. Microbiol.">
        <title>The Global Catalogue of Microorganisms (GCM) 10K type strain sequencing project: providing services to taxonomists for standard genome sequencing and annotation.</title>
        <authorList>
            <consortium name="The Broad Institute Genomics Platform"/>
            <consortium name="The Broad Institute Genome Sequencing Center for Infectious Disease"/>
            <person name="Wu L."/>
            <person name="Ma J."/>
        </authorList>
    </citation>
    <scope>NUCLEOTIDE SEQUENCE [LARGE SCALE GENOMIC DNA]</scope>
    <source>
        <strain evidence="2">CCM 8702</strain>
    </source>
</reference>
<gene>
    <name evidence="1" type="ORF">GCM10007362_34350</name>
</gene>